<reference evidence="1" key="1">
    <citation type="submission" date="2023-03" db="EMBL/GenBank/DDBJ databases">
        <title>Massive genome expansion in bonnet fungi (Mycena s.s.) driven by repeated elements and novel gene families across ecological guilds.</title>
        <authorList>
            <consortium name="Lawrence Berkeley National Laboratory"/>
            <person name="Harder C.B."/>
            <person name="Miyauchi S."/>
            <person name="Viragh M."/>
            <person name="Kuo A."/>
            <person name="Thoen E."/>
            <person name="Andreopoulos B."/>
            <person name="Lu D."/>
            <person name="Skrede I."/>
            <person name="Drula E."/>
            <person name="Henrissat B."/>
            <person name="Morin E."/>
            <person name="Kohler A."/>
            <person name="Barry K."/>
            <person name="LaButti K."/>
            <person name="Morin E."/>
            <person name="Salamov A."/>
            <person name="Lipzen A."/>
            <person name="Mereny Z."/>
            <person name="Hegedus B."/>
            <person name="Baldrian P."/>
            <person name="Stursova M."/>
            <person name="Weitz H."/>
            <person name="Taylor A."/>
            <person name="Grigoriev I.V."/>
            <person name="Nagy L.G."/>
            <person name="Martin F."/>
            <person name="Kauserud H."/>
        </authorList>
    </citation>
    <scope>NUCLEOTIDE SEQUENCE</scope>
    <source>
        <strain evidence="1">CBHHK002</strain>
    </source>
</reference>
<evidence type="ECO:0000313" key="2">
    <source>
        <dbReference type="Proteomes" id="UP001218218"/>
    </source>
</evidence>
<gene>
    <name evidence="1" type="ORF">DFH08DRAFT_847071</name>
</gene>
<dbReference type="EMBL" id="JARIHO010000006">
    <property type="protein sequence ID" value="KAJ7359787.1"/>
    <property type="molecule type" value="Genomic_DNA"/>
</dbReference>
<accession>A0AAD7EYY1</accession>
<organism evidence="1 2">
    <name type="scientific">Mycena albidolilacea</name>
    <dbReference type="NCBI Taxonomy" id="1033008"/>
    <lineage>
        <taxon>Eukaryota</taxon>
        <taxon>Fungi</taxon>
        <taxon>Dikarya</taxon>
        <taxon>Basidiomycota</taxon>
        <taxon>Agaricomycotina</taxon>
        <taxon>Agaricomycetes</taxon>
        <taxon>Agaricomycetidae</taxon>
        <taxon>Agaricales</taxon>
        <taxon>Marasmiineae</taxon>
        <taxon>Mycenaceae</taxon>
        <taxon>Mycena</taxon>
    </lineage>
</organism>
<dbReference type="Proteomes" id="UP001218218">
    <property type="component" value="Unassembled WGS sequence"/>
</dbReference>
<keyword evidence="2" id="KW-1185">Reference proteome</keyword>
<comment type="caution">
    <text evidence="1">The sequence shown here is derived from an EMBL/GenBank/DDBJ whole genome shotgun (WGS) entry which is preliminary data.</text>
</comment>
<proteinExistence type="predicted"/>
<name>A0AAD7EYY1_9AGAR</name>
<sequence>MLCAESPFDLTLPEIMLLVLGRMRMRVRCFTAPPRRRIVSLCAYTCLVSPRRCACASSCALAASLVLPFPPPSALFFCRSLTLTSLAAANTYARSLSARNAPSLRCSRRRIRMPSTSWKNCLPSRRSTALRSPRLPLLAVLELAPTIIFPGMETRRCRKCTAGRSAAKGNQKDKRGET</sequence>
<protein>
    <submittedName>
        <fullName evidence="1">Uncharacterized protein</fullName>
    </submittedName>
</protein>
<dbReference type="AlphaFoldDB" id="A0AAD7EYY1"/>
<evidence type="ECO:0000313" key="1">
    <source>
        <dbReference type="EMBL" id="KAJ7359787.1"/>
    </source>
</evidence>